<gene>
    <name evidence="1" type="ORF">SAMN04487894_10458</name>
</gene>
<organism evidence="1 2">
    <name type="scientific">Niabella drilacis (strain DSM 25811 / CCM 8410 / CCUG 62505 / LMG 26954 / E90)</name>
    <dbReference type="NCBI Taxonomy" id="1285928"/>
    <lineage>
        <taxon>Bacteria</taxon>
        <taxon>Pseudomonadati</taxon>
        <taxon>Bacteroidota</taxon>
        <taxon>Chitinophagia</taxon>
        <taxon>Chitinophagales</taxon>
        <taxon>Chitinophagaceae</taxon>
        <taxon>Niabella</taxon>
    </lineage>
</organism>
<dbReference type="OrthoDB" id="678591at2"/>
<dbReference type="STRING" id="1285928.SAMN04487894_10458"/>
<sequence length="85" mass="9653">MDVHAIEKFLASTTKNTGAVNIHFKDRSTVTGIFISSRDYEELKAKNFWRVVSSKNLQQWERTGDVNLSRLFSGSGFTRLSAARK</sequence>
<proteinExistence type="predicted"/>
<evidence type="ECO:0000313" key="2">
    <source>
        <dbReference type="Proteomes" id="UP000198757"/>
    </source>
</evidence>
<evidence type="ECO:0000313" key="1">
    <source>
        <dbReference type="EMBL" id="SDC80232.1"/>
    </source>
</evidence>
<dbReference type="Proteomes" id="UP000198757">
    <property type="component" value="Unassembled WGS sequence"/>
</dbReference>
<dbReference type="AlphaFoldDB" id="A0A1G6PJ09"/>
<protein>
    <submittedName>
        <fullName evidence="1">Uncharacterized protein</fullName>
    </submittedName>
</protein>
<reference evidence="2" key="1">
    <citation type="submission" date="2016-10" db="EMBL/GenBank/DDBJ databases">
        <authorList>
            <person name="Varghese N."/>
            <person name="Submissions S."/>
        </authorList>
    </citation>
    <scope>NUCLEOTIDE SEQUENCE [LARGE SCALE GENOMIC DNA]</scope>
    <source>
        <strain evidence="2">DSM 25811 / CCM 8410 / LMG 26954 / E90</strain>
    </source>
</reference>
<name>A0A1G6PJ09_NIADE</name>
<accession>A0A1G6PJ09</accession>
<dbReference type="EMBL" id="FMZO01000004">
    <property type="protein sequence ID" value="SDC80232.1"/>
    <property type="molecule type" value="Genomic_DNA"/>
</dbReference>
<keyword evidence="2" id="KW-1185">Reference proteome</keyword>
<dbReference type="RefSeq" id="WP_090389688.1">
    <property type="nucleotide sequence ID" value="NZ_FMZO01000004.1"/>
</dbReference>